<protein>
    <recommendedName>
        <fullName evidence="3">DDE Tnp4 domain-containing protein</fullName>
    </recommendedName>
</protein>
<dbReference type="OrthoDB" id="1681765at2759"/>
<dbReference type="AlphaFoldDB" id="A0A0C2S013"/>
<proteinExistence type="predicted"/>
<name>A0A0C2S013_AMAMK</name>
<dbReference type="STRING" id="946122.A0A0C2S013"/>
<dbReference type="InParanoid" id="A0A0C2S013"/>
<keyword evidence="2" id="KW-1185">Reference proteome</keyword>
<accession>A0A0C2S013</accession>
<reference evidence="1 2" key="1">
    <citation type="submission" date="2014-04" db="EMBL/GenBank/DDBJ databases">
        <title>Evolutionary Origins and Diversification of the Mycorrhizal Mutualists.</title>
        <authorList>
            <consortium name="DOE Joint Genome Institute"/>
            <consortium name="Mycorrhizal Genomics Consortium"/>
            <person name="Kohler A."/>
            <person name="Kuo A."/>
            <person name="Nagy L.G."/>
            <person name="Floudas D."/>
            <person name="Copeland A."/>
            <person name="Barry K.W."/>
            <person name="Cichocki N."/>
            <person name="Veneault-Fourrey C."/>
            <person name="LaButti K."/>
            <person name="Lindquist E.A."/>
            <person name="Lipzen A."/>
            <person name="Lundell T."/>
            <person name="Morin E."/>
            <person name="Murat C."/>
            <person name="Riley R."/>
            <person name="Ohm R."/>
            <person name="Sun H."/>
            <person name="Tunlid A."/>
            <person name="Henrissat B."/>
            <person name="Grigoriev I.V."/>
            <person name="Hibbett D.S."/>
            <person name="Martin F."/>
        </authorList>
    </citation>
    <scope>NUCLEOTIDE SEQUENCE [LARGE SCALE GENOMIC DNA]</scope>
    <source>
        <strain evidence="1 2">Koide BX008</strain>
    </source>
</reference>
<dbReference type="Proteomes" id="UP000054549">
    <property type="component" value="Unassembled WGS sequence"/>
</dbReference>
<evidence type="ECO:0008006" key="3">
    <source>
        <dbReference type="Google" id="ProtNLM"/>
    </source>
</evidence>
<gene>
    <name evidence="1" type="ORF">M378DRAFT_53883</name>
</gene>
<dbReference type="HOGENOM" id="CLU_182684_1_0_1"/>
<evidence type="ECO:0000313" key="2">
    <source>
        <dbReference type="Proteomes" id="UP000054549"/>
    </source>
</evidence>
<sequence>YVLSGWEGSAADATVYNDARSTGFPIPADKFYLADAGYATCDELLVPYRGVRYHLAEWRRA</sequence>
<dbReference type="EMBL" id="KN818456">
    <property type="protein sequence ID" value="KIL55985.1"/>
    <property type="molecule type" value="Genomic_DNA"/>
</dbReference>
<evidence type="ECO:0000313" key="1">
    <source>
        <dbReference type="EMBL" id="KIL55985.1"/>
    </source>
</evidence>
<feature type="non-terminal residue" evidence="1">
    <location>
        <position position="1"/>
    </location>
</feature>
<feature type="non-terminal residue" evidence="1">
    <location>
        <position position="61"/>
    </location>
</feature>
<organism evidence="1 2">
    <name type="scientific">Amanita muscaria (strain Koide BX008)</name>
    <dbReference type="NCBI Taxonomy" id="946122"/>
    <lineage>
        <taxon>Eukaryota</taxon>
        <taxon>Fungi</taxon>
        <taxon>Dikarya</taxon>
        <taxon>Basidiomycota</taxon>
        <taxon>Agaricomycotina</taxon>
        <taxon>Agaricomycetes</taxon>
        <taxon>Agaricomycetidae</taxon>
        <taxon>Agaricales</taxon>
        <taxon>Pluteineae</taxon>
        <taxon>Amanitaceae</taxon>
        <taxon>Amanita</taxon>
    </lineage>
</organism>